<protein>
    <recommendedName>
        <fullName evidence="11 12">DNA repair protein RadA</fullName>
    </recommendedName>
</protein>
<dbReference type="RefSeq" id="WP_089354852.1">
    <property type="nucleotide sequence ID" value="NZ_FZPD01000001.1"/>
</dbReference>
<dbReference type="InterPro" id="IPR003593">
    <property type="entry name" value="AAA+_ATPase"/>
</dbReference>
<reference evidence="15 16" key="1">
    <citation type="submission" date="2017-06" db="EMBL/GenBank/DDBJ databases">
        <authorList>
            <person name="Kim H.J."/>
            <person name="Triplett B.A."/>
        </authorList>
    </citation>
    <scope>NUCLEOTIDE SEQUENCE [LARGE SCALE GENOMIC DNA]</scope>
    <source>
        <strain evidence="15 16">DSM 19307</strain>
    </source>
</reference>
<dbReference type="EMBL" id="FZPD01000001">
    <property type="protein sequence ID" value="SNS41881.1"/>
    <property type="molecule type" value="Genomic_DNA"/>
</dbReference>
<evidence type="ECO:0000256" key="1">
    <source>
        <dbReference type="ARBA" id="ARBA00022723"/>
    </source>
</evidence>
<dbReference type="GO" id="GO:0008270">
    <property type="term" value="F:zinc ion binding"/>
    <property type="evidence" value="ECO:0007669"/>
    <property type="project" value="UniProtKB-KW"/>
</dbReference>
<keyword evidence="4 13" id="KW-0863">Zinc-finger</keyword>
<dbReference type="GO" id="GO:0140664">
    <property type="term" value="F:ATP-dependent DNA damage sensor activity"/>
    <property type="evidence" value="ECO:0007669"/>
    <property type="project" value="InterPro"/>
</dbReference>
<dbReference type="SUPFAM" id="SSF54211">
    <property type="entry name" value="Ribosomal protein S5 domain 2-like"/>
    <property type="match status" value="1"/>
</dbReference>
<dbReference type="InterPro" id="IPR020588">
    <property type="entry name" value="RecA_ATP-bd"/>
</dbReference>
<dbReference type="OrthoDB" id="9803906at2"/>
<dbReference type="InterPro" id="IPR004504">
    <property type="entry name" value="DNA_repair_RadA"/>
</dbReference>
<feature type="region of interest" description="Lon-protease-like" evidence="11">
    <location>
        <begin position="348"/>
        <end position="451"/>
    </location>
</feature>
<evidence type="ECO:0000256" key="9">
    <source>
        <dbReference type="ARBA" id="ARBA00023125"/>
    </source>
</evidence>
<dbReference type="Gene3D" id="3.30.230.10">
    <property type="match status" value="1"/>
</dbReference>
<keyword evidence="3 11" id="KW-0227">DNA damage</keyword>
<dbReference type="InterPro" id="IPR041166">
    <property type="entry name" value="Rubredoxin_2"/>
</dbReference>
<dbReference type="PRINTS" id="PR01874">
    <property type="entry name" value="DNAREPAIRADA"/>
</dbReference>
<keyword evidence="6 13" id="KW-0862">Zinc</keyword>
<feature type="short sequence motif" description="RadA KNRFG motif" evidence="11">
    <location>
        <begin position="249"/>
        <end position="253"/>
    </location>
</feature>
<comment type="function">
    <text evidence="11">Plays a role in repairing double-strand DNA breaks, probably involving stabilizing or processing branched DNA or blocked replication forks.</text>
</comment>
<keyword evidence="16" id="KW-1185">Reference proteome</keyword>
<dbReference type="InterPro" id="IPR027417">
    <property type="entry name" value="P-loop_NTPase"/>
</dbReference>
<dbReference type="NCBIfam" id="TIGR00416">
    <property type="entry name" value="sms"/>
    <property type="match status" value="1"/>
</dbReference>
<comment type="similarity">
    <text evidence="11 13">Belongs to the RecA family. RadA subfamily.</text>
</comment>
<feature type="binding site" evidence="11">
    <location>
        <begin position="95"/>
        <end position="102"/>
    </location>
    <ligand>
        <name>ATP</name>
        <dbReference type="ChEBI" id="CHEBI:30616"/>
    </ligand>
</feature>
<dbReference type="PANTHER" id="PTHR32472">
    <property type="entry name" value="DNA REPAIR PROTEIN RADA"/>
    <property type="match status" value="1"/>
</dbReference>
<evidence type="ECO:0000256" key="3">
    <source>
        <dbReference type="ARBA" id="ARBA00022763"/>
    </source>
</evidence>
<evidence type="ECO:0000256" key="11">
    <source>
        <dbReference type="HAMAP-Rule" id="MF_01498"/>
    </source>
</evidence>
<dbReference type="SMART" id="SM00382">
    <property type="entry name" value="AAA"/>
    <property type="match status" value="1"/>
</dbReference>
<organism evidence="15 16">
    <name type="scientific">Ekhidna lutea</name>
    <dbReference type="NCBI Taxonomy" id="447679"/>
    <lineage>
        <taxon>Bacteria</taxon>
        <taxon>Pseudomonadati</taxon>
        <taxon>Bacteroidota</taxon>
        <taxon>Cytophagia</taxon>
        <taxon>Cytophagales</taxon>
        <taxon>Reichenbachiellaceae</taxon>
        <taxon>Ekhidna</taxon>
    </lineage>
</organism>
<dbReference type="Pfam" id="PF13481">
    <property type="entry name" value="AAA_25"/>
    <property type="match status" value="1"/>
</dbReference>
<evidence type="ECO:0000256" key="5">
    <source>
        <dbReference type="ARBA" id="ARBA00022801"/>
    </source>
</evidence>
<feature type="domain" description="RecA family profile 1" evidence="14">
    <location>
        <begin position="66"/>
        <end position="212"/>
    </location>
</feature>
<dbReference type="GO" id="GO:0005524">
    <property type="term" value="F:ATP binding"/>
    <property type="evidence" value="ECO:0007669"/>
    <property type="project" value="UniProtKB-UniRule"/>
</dbReference>
<dbReference type="CDD" id="cd01121">
    <property type="entry name" value="RadA_SMS_N"/>
    <property type="match status" value="1"/>
</dbReference>
<keyword evidence="10 11" id="KW-0234">DNA repair</keyword>
<dbReference type="AlphaFoldDB" id="A0A239EBN4"/>
<evidence type="ECO:0000256" key="6">
    <source>
        <dbReference type="ARBA" id="ARBA00022833"/>
    </source>
</evidence>
<evidence type="ECO:0000256" key="7">
    <source>
        <dbReference type="ARBA" id="ARBA00022840"/>
    </source>
</evidence>
<comment type="domain">
    <text evidence="11">The middle region has homology to RecA with ATPase motifs including the RadA KNRFG motif, while the C-terminus is homologous to Lon protease.</text>
</comment>
<gene>
    <name evidence="11" type="primary">radA</name>
    <name evidence="15" type="ORF">SAMN05421640_0060</name>
</gene>
<sequence length="451" mass="49119">MAKTKTVFFCQSCGTESAKWVGKCPSCGEWNTYVEEVVSKSTASAAAFTSEKSKPINIKETGSGGTKERTSTGIRELDRVLGGGIVDGSLVLVGGEPGIGKSTIMLQMAIKLNKKILYVSGEESAEQIKMRADRIGTTSDQCFLYAETSLSEVIRQADDMGPDIIIIDSIQTLHSDRIEAAIGSISQVKECTGQLMKFAKQKGVPVFLIGHVNKDGAIAGPKVLEHMVDTVLQFEGDRHLTYRILRTVKNRFGSTSELGMFEMNVNGLREVTNPSEVLISPREPGLSGISLGVTVEGNRPLILETQALVSPTSYGNPQRSTTGYDYKRMTMLLAVMEKRLGIRLSTQDVFLNIAGGLKVQDTALDMAICSAIFSSFEDVPMGDDVCFAAEIGLGGEIRPVSRIENRINEAQKLGFKEIYISKHNLKAKDIGQFKIKVRSFSKLSEAFGQLF</sequence>
<dbReference type="Pfam" id="PF13541">
    <property type="entry name" value="ChlI"/>
    <property type="match status" value="1"/>
</dbReference>
<keyword evidence="8 11" id="KW-0346">Stress response</keyword>
<evidence type="ECO:0000313" key="16">
    <source>
        <dbReference type="Proteomes" id="UP000198393"/>
    </source>
</evidence>
<evidence type="ECO:0000256" key="12">
    <source>
        <dbReference type="NCBIfam" id="TIGR00416"/>
    </source>
</evidence>
<dbReference type="Pfam" id="PF18073">
    <property type="entry name" value="Zn_ribbon_LapB"/>
    <property type="match status" value="1"/>
</dbReference>
<keyword evidence="9 11" id="KW-0238">DNA-binding</keyword>
<dbReference type="HAMAP" id="MF_01498">
    <property type="entry name" value="RadA_bact"/>
    <property type="match status" value="1"/>
</dbReference>
<proteinExistence type="inferred from homology"/>
<dbReference type="PANTHER" id="PTHR32472:SF10">
    <property type="entry name" value="DNA REPAIR PROTEIN RADA-LIKE PROTEIN"/>
    <property type="match status" value="1"/>
</dbReference>
<evidence type="ECO:0000256" key="4">
    <source>
        <dbReference type="ARBA" id="ARBA00022771"/>
    </source>
</evidence>
<dbReference type="GO" id="GO:0000725">
    <property type="term" value="P:recombinational repair"/>
    <property type="evidence" value="ECO:0007669"/>
    <property type="project" value="UniProtKB-UniRule"/>
</dbReference>
<dbReference type="GO" id="GO:0003684">
    <property type="term" value="F:damaged DNA binding"/>
    <property type="evidence" value="ECO:0007669"/>
    <property type="project" value="InterPro"/>
</dbReference>
<dbReference type="Gene3D" id="3.40.50.300">
    <property type="entry name" value="P-loop containing nucleotide triphosphate hydrolases"/>
    <property type="match status" value="1"/>
</dbReference>
<dbReference type="Proteomes" id="UP000198393">
    <property type="component" value="Unassembled WGS sequence"/>
</dbReference>
<evidence type="ECO:0000259" key="14">
    <source>
        <dbReference type="PROSITE" id="PS50162"/>
    </source>
</evidence>
<dbReference type="PROSITE" id="PS50162">
    <property type="entry name" value="RECA_2"/>
    <property type="match status" value="1"/>
</dbReference>
<keyword evidence="2 11" id="KW-0547">Nucleotide-binding</keyword>
<comment type="function">
    <text evidence="13">DNA-dependent ATPase involved in processing of recombination intermediates, plays a role in repairing DNA breaks. Stimulates the branch migration of RecA-mediated strand transfer reactions, allowing the 3' invading strand to extend heteroduplex DNA faster. Binds ssDNA in the presence of ADP but not other nucleotides, has ATPase activity that is stimulated by ssDNA and various branched DNA structures, but inhibited by SSB. Does not have RecA's homology-searching function.</text>
</comment>
<dbReference type="SUPFAM" id="SSF52540">
    <property type="entry name" value="P-loop containing nucleoside triphosphate hydrolases"/>
    <property type="match status" value="1"/>
</dbReference>
<keyword evidence="1 11" id="KW-0479">Metal-binding</keyword>
<evidence type="ECO:0000256" key="13">
    <source>
        <dbReference type="RuleBase" id="RU003555"/>
    </source>
</evidence>
<accession>A0A239EBN4</accession>
<keyword evidence="7 11" id="KW-0067">ATP-binding</keyword>
<dbReference type="InterPro" id="IPR020568">
    <property type="entry name" value="Ribosomal_Su5_D2-typ_SF"/>
</dbReference>
<dbReference type="GO" id="GO:0016787">
    <property type="term" value="F:hydrolase activity"/>
    <property type="evidence" value="ECO:0007669"/>
    <property type="project" value="UniProtKB-KW"/>
</dbReference>
<dbReference type="FunFam" id="3.40.50.300:FF:000050">
    <property type="entry name" value="DNA repair protein RadA"/>
    <property type="match status" value="1"/>
</dbReference>
<evidence type="ECO:0000256" key="8">
    <source>
        <dbReference type="ARBA" id="ARBA00023016"/>
    </source>
</evidence>
<evidence type="ECO:0000256" key="2">
    <source>
        <dbReference type="ARBA" id="ARBA00022741"/>
    </source>
</evidence>
<keyword evidence="5" id="KW-0378">Hydrolase</keyword>
<name>A0A239EBN4_EKHLU</name>
<dbReference type="InterPro" id="IPR014721">
    <property type="entry name" value="Ribsml_uS5_D2-typ_fold_subgr"/>
</dbReference>
<dbReference type="GO" id="GO:0005829">
    <property type="term" value="C:cytosol"/>
    <property type="evidence" value="ECO:0007669"/>
    <property type="project" value="TreeGrafter"/>
</dbReference>
<evidence type="ECO:0000256" key="10">
    <source>
        <dbReference type="ARBA" id="ARBA00023204"/>
    </source>
</evidence>
<evidence type="ECO:0000313" key="15">
    <source>
        <dbReference type="EMBL" id="SNS41881.1"/>
    </source>
</evidence>